<evidence type="ECO:0000313" key="2">
    <source>
        <dbReference type="EMBL" id="KAK5164754.1"/>
    </source>
</evidence>
<dbReference type="EMBL" id="JAVRRT010000018">
    <property type="protein sequence ID" value="KAK5164754.1"/>
    <property type="molecule type" value="Genomic_DNA"/>
</dbReference>
<feature type="transmembrane region" description="Helical" evidence="1">
    <location>
        <begin position="61"/>
        <end position="82"/>
    </location>
</feature>
<evidence type="ECO:0000313" key="3">
    <source>
        <dbReference type="Proteomes" id="UP001337655"/>
    </source>
</evidence>
<accession>A0AAV9P0B8</accession>
<keyword evidence="1" id="KW-0812">Transmembrane</keyword>
<evidence type="ECO:0000256" key="1">
    <source>
        <dbReference type="SAM" id="Phobius"/>
    </source>
</evidence>
<dbReference type="Proteomes" id="UP001337655">
    <property type="component" value="Unassembled WGS sequence"/>
</dbReference>
<protein>
    <submittedName>
        <fullName evidence="2">Uncharacterized protein</fullName>
    </submittedName>
</protein>
<name>A0AAV9P0B8_9PEZI</name>
<sequence>MAEEQLGPPSAVGQIIRYVGGWTQPSGRGIFMFRTLTTSISAAAFTGLGVAYATALFGGPLASIGFIVGSSLGYVAATILYWRTAMQSALVAFDDHPQLLHLHLVRNYPNAGFQRLRMEREEERARFRERLGRDLMLRCYLMSSWHTAAPAIEVSLFWNADGMVLRSF</sequence>
<proteinExistence type="predicted"/>
<organism evidence="2 3">
    <name type="scientific">Saxophila tyrrhenica</name>
    <dbReference type="NCBI Taxonomy" id="1690608"/>
    <lineage>
        <taxon>Eukaryota</taxon>
        <taxon>Fungi</taxon>
        <taxon>Dikarya</taxon>
        <taxon>Ascomycota</taxon>
        <taxon>Pezizomycotina</taxon>
        <taxon>Dothideomycetes</taxon>
        <taxon>Dothideomycetidae</taxon>
        <taxon>Mycosphaerellales</taxon>
        <taxon>Extremaceae</taxon>
        <taxon>Saxophila</taxon>
    </lineage>
</organism>
<feature type="transmembrane region" description="Helical" evidence="1">
    <location>
        <begin position="31"/>
        <end position="55"/>
    </location>
</feature>
<comment type="caution">
    <text evidence="2">The sequence shown here is derived from an EMBL/GenBank/DDBJ whole genome shotgun (WGS) entry which is preliminary data.</text>
</comment>
<dbReference type="AlphaFoldDB" id="A0AAV9P0B8"/>
<dbReference type="RefSeq" id="XP_064654950.1">
    <property type="nucleotide sequence ID" value="XM_064806645.1"/>
</dbReference>
<dbReference type="GeneID" id="89930749"/>
<gene>
    <name evidence="2" type="ORF">LTR77_009417</name>
</gene>
<keyword evidence="1" id="KW-0472">Membrane</keyword>
<reference evidence="2 3" key="1">
    <citation type="submission" date="2023-08" db="EMBL/GenBank/DDBJ databases">
        <title>Black Yeasts Isolated from many extreme environments.</title>
        <authorList>
            <person name="Coleine C."/>
            <person name="Stajich J.E."/>
            <person name="Selbmann L."/>
        </authorList>
    </citation>
    <scope>NUCLEOTIDE SEQUENCE [LARGE SCALE GENOMIC DNA]</scope>
    <source>
        <strain evidence="2 3">CCFEE 5935</strain>
    </source>
</reference>
<keyword evidence="1" id="KW-1133">Transmembrane helix</keyword>
<keyword evidence="3" id="KW-1185">Reference proteome</keyword>